<dbReference type="SMART" id="SM00355">
    <property type="entry name" value="ZnF_C2H2"/>
    <property type="match status" value="4"/>
</dbReference>
<dbReference type="InterPro" id="IPR013087">
    <property type="entry name" value="Znf_C2H2_type"/>
</dbReference>
<dbReference type="PROSITE" id="PS00028">
    <property type="entry name" value="ZINC_FINGER_C2H2_1"/>
    <property type="match status" value="2"/>
</dbReference>
<dbReference type="GO" id="GO:0045944">
    <property type="term" value="P:positive regulation of transcription by RNA polymerase II"/>
    <property type="evidence" value="ECO:0007669"/>
    <property type="project" value="InterPro"/>
</dbReference>
<name>A0A9J6CGM1_POLVA</name>
<feature type="region of interest" description="Disordered" evidence="2">
    <location>
        <begin position="209"/>
        <end position="243"/>
    </location>
</feature>
<feature type="domain" description="C2H2-type" evidence="3">
    <location>
        <begin position="22"/>
        <end position="51"/>
    </location>
</feature>
<evidence type="ECO:0000313" key="5">
    <source>
        <dbReference type="Proteomes" id="UP001107558"/>
    </source>
</evidence>
<evidence type="ECO:0000256" key="2">
    <source>
        <dbReference type="SAM" id="MobiDB-lite"/>
    </source>
</evidence>
<dbReference type="GO" id="GO:0000976">
    <property type="term" value="F:transcription cis-regulatory region binding"/>
    <property type="evidence" value="ECO:0007669"/>
    <property type="project" value="InterPro"/>
</dbReference>
<dbReference type="PANTHER" id="PTHR46664">
    <property type="entry name" value="ATM INTERACTOR"/>
    <property type="match status" value="1"/>
</dbReference>
<keyword evidence="1" id="KW-0862">Zinc</keyword>
<dbReference type="InterPro" id="IPR055303">
    <property type="entry name" value="ATMIN"/>
</dbReference>
<keyword evidence="1" id="KW-0479">Metal-binding</keyword>
<sequence length="311" mass="35629">MTSSELQIVIDITPENIELKQYICNASTCNKEFSNEQALKKHIITHDSSYNSNETAKITYSYSCPVAICRRSITKDYFQTRKQLVQHFFKVHNTKKFSCTNENCDKKFSTEVLRNLHLKCCGKVFNCEICSASYNSNEALITHRKRKNHFQSKCALKDKKIATEKQVTRSVATTTTTSTLSKPSVGTNTSWLSATKSTITDDVLFSQKKNSSTSTDDFMKEESSNSRSSSSSQNKKTNVNWSLTGGEFEEDSITLFDNDVKMEFYSTETQTDFSENLFNNNYTQTSFADFYDFEKFDGQTQTNWDEYNQGF</sequence>
<keyword evidence="5" id="KW-1185">Reference proteome</keyword>
<accession>A0A9J6CGM1</accession>
<gene>
    <name evidence="4" type="ORF">PVAND_010497</name>
</gene>
<feature type="compositionally biased region" description="Polar residues" evidence="2">
    <location>
        <begin position="233"/>
        <end position="243"/>
    </location>
</feature>
<dbReference type="OrthoDB" id="6354171at2759"/>
<dbReference type="GO" id="GO:0005634">
    <property type="term" value="C:nucleus"/>
    <property type="evidence" value="ECO:0007669"/>
    <property type="project" value="TreeGrafter"/>
</dbReference>
<dbReference type="Pfam" id="PF00096">
    <property type="entry name" value="zf-C2H2"/>
    <property type="match status" value="1"/>
</dbReference>
<evidence type="ECO:0000313" key="4">
    <source>
        <dbReference type="EMBL" id="KAG5681031.1"/>
    </source>
</evidence>
<dbReference type="GO" id="GO:0008270">
    <property type="term" value="F:zinc ion binding"/>
    <property type="evidence" value="ECO:0007669"/>
    <property type="project" value="UniProtKB-KW"/>
</dbReference>
<dbReference type="Pfam" id="PF13912">
    <property type="entry name" value="zf-C2H2_6"/>
    <property type="match status" value="1"/>
</dbReference>
<dbReference type="EMBL" id="JADBJN010000001">
    <property type="protein sequence ID" value="KAG5681031.1"/>
    <property type="molecule type" value="Genomic_DNA"/>
</dbReference>
<reference evidence="4" key="1">
    <citation type="submission" date="2021-03" db="EMBL/GenBank/DDBJ databases">
        <title>Chromosome level genome of the anhydrobiotic midge Polypedilum vanderplanki.</title>
        <authorList>
            <person name="Yoshida Y."/>
            <person name="Kikawada T."/>
            <person name="Gusev O."/>
        </authorList>
    </citation>
    <scope>NUCLEOTIDE SEQUENCE</scope>
    <source>
        <strain evidence="4">NIAS01</strain>
        <tissue evidence="4">Whole body or cell culture</tissue>
    </source>
</reference>
<dbReference type="SUPFAM" id="SSF57667">
    <property type="entry name" value="beta-beta-alpha zinc fingers"/>
    <property type="match status" value="1"/>
</dbReference>
<organism evidence="4 5">
    <name type="scientific">Polypedilum vanderplanki</name>
    <name type="common">Sleeping chironomid midge</name>
    <dbReference type="NCBI Taxonomy" id="319348"/>
    <lineage>
        <taxon>Eukaryota</taxon>
        <taxon>Metazoa</taxon>
        <taxon>Ecdysozoa</taxon>
        <taxon>Arthropoda</taxon>
        <taxon>Hexapoda</taxon>
        <taxon>Insecta</taxon>
        <taxon>Pterygota</taxon>
        <taxon>Neoptera</taxon>
        <taxon>Endopterygota</taxon>
        <taxon>Diptera</taxon>
        <taxon>Nematocera</taxon>
        <taxon>Chironomoidea</taxon>
        <taxon>Chironomidae</taxon>
        <taxon>Chironominae</taxon>
        <taxon>Polypedilum</taxon>
        <taxon>Polypedilum</taxon>
    </lineage>
</organism>
<evidence type="ECO:0000259" key="3">
    <source>
        <dbReference type="PROSITE" id="PS50157"/>
    </source>
</evidence>
<dbReference type="InterPro" id="IPR036236">
    <property type="entry name" value="Znf_C2H2_sf"/>
</dbReference>
<dbReference type="Gene3D" id="3.30.160.60">
    <property type="entry name" value="Classic Zinc Finger"/>
    <property type="match status" value="1"/>
</dbReference>
<proteinExistence type="predicted"/>
<dbReference type="PANTHER" id="PTHR46664:SF1">
    <property type="entry name" value="ATM INTERACTOR"/>
    <property type="match status" value="1"/>
</dbReference>
<comment type="caution">
    <text evidence="4">The sequence shown here is derived from an EMBL/GenBank/DDBJ whole genome shotgun (WGS) entry which is preliminary data.</text>
</comment>
<evidence type="ECO:0000256" key="1">
    <source>
        <dbReference type="PROSITE-ProRule" id="PRU00042"/>
    </source>
</evidence>
<protein>
    <recommendedName>
        <fullName evidence="3">C2H2-type domain-containing protein</fullName>
    </recommendedName>
</protein>
<dbReference type="Proteomes" id="UP001107558">
    <property type="component" value="Chromosome 1"/>
</dbReference>
<feature type="domain" description="C2H2-type" evidence="3">
    <location>
        <begin position="125"/>
        <end position="154"/>
    </location>
</feature>
<dbReference type="PROSITE" id="PS50157">
    <property type="entry name" value="ZINC_FINGER_C2H2_2"/>
    <property type="match status" value="2"/>
</dbReference>
<dbReference type="GO" id="GO:0000981">
    <property type="term" value="F:DNA-binding transcription factor activity, RNA polymerase II-specific"/>
    <property type="evidence" value="ECO:0007669"/>
    <property type="project" value="TreeGrafter"/>
</dbReference>
<dbReference type="AlphaFoldDB" id="A0A9J6CGM1"/>
<keyword evidence="1" id="KW-0863">Zinc-finger</keyword>